<protein>
    <submittedName>
        <fullName evidence="2">N-acetyltransferase</fullName>
    </submittedName>
</protein>
<dbReference type="Pfam" id="PF00583">
    <property type="entry name" value="Acetyltransf_1"/>
    <property type="match status" value="1"/>
</dbReference>
<dbReference type="Gene3D" id="3.40.630.30">
    <property type="match status" value="1"/>
</dbReference>
<dbReference type="AlphaFoldDB" id="A0A2S9CPG6"/>
<dbReference type="EMBL" id="PCPH01000004">
    <property type="protein sequence ID" value="PRB88782.1"/>
    <property type="molecule type" value="Genomic_DNA"/>
</dbReference>
<comment type="caution">
    <text evidence="2">The sequence shown here is derived from an EMBL/GenBank/DDBJ whole genome shotgun (WGS) entry which is preliminary data.</text>
</comment>
<dbReference type="EMBL" id="PCPP01000003">
    <property type="protein sequence ID" value="PRB82407.1"/>
    <property type="molecule type" value="Genomic_DNA"/>
</dbReference>
<gene>
    <name evidence="2" type="ORF">CQ022_17070</name>
    <name evidence="3" type="ORF">CQ033_15965</name>
</gene>
<organism evidence="2 5">
    <name type="scientific">Chryseobacterium culicis</name>
    <dbReference type="NCBI Taxonomy" id="680127"/>
    <lineage>
        <taxon>Bacteria</taxon>
        <taxon>Pseudomonadati</taxon>
        <taxon>Bacteroidota</taxon>
        <taxon>Flavobacteriia</taxon>
        <taxon>Flavobacteriales</taxon>
        <taxon>Weeksellaceae</taxon>
        <taxon>Chryseobacterium group</taxon>
        <taxon>Chryseobacterium</taxon>
    </lineage>
</organism>
<name>A0A2S9CPG6_CHRCI</name>
<dbReference type="Proteomes" id="UP000238325">
    <property type="component" value="Unassembled WGS sequence"/>
</dbReference>
<sequence>MEIEISSCEHLMYVSEIQQEMYDSAQRRGTGIAKRSIEYLSKKISEGNAVVATENGEWVGFCYIETWSHGKFVANSGLIVSPKFRNGGVATQIKQKVFQLSRDKYPDAKVFGLTTGLAVMKINSDLGYKPVIYSELTQDEEFWNGCKNCVNYEILMMKERKNCLCTAMLFVPEDDKKKEVVNNQPENKYNEINQIDFEYSVQKSLGEFHLTTKKNKKSPDEKESHLSV</sequence>
<dbReference type="RefSeq" id="WP_105683531.1">
    <property type="nucleotide sequence ID" value="NZ_JBBGZD010000003.1"/>
</dbReference>
<keyword evidence="2" id="KW-0808">Transferase</keyword>
<accession>A0A2S9CPG6</accession>
<reference evidence="4 5" key="1">
    <citation type="submission" date="2017-09" db="EMBL/GenBank/DDBJ databases">
        <title>Genomic, metabolic, and phenotypic characteristics of bacterial isolates from the natural microbiome of the model nematode Caenorhabditis elegans.</title>
        <authorList>
            <person name="Zimmermann J."/>
            <person name="Obeng N."/>
            <person name="Yang W."/>
            <person name="Obeng O."/>
            <person name="Kissoyan K."/>
            <person name="Pees B."/>
            <person name="Dirksen P."/>
            <person name="Hoppner M."/>
            <person name="Franke A."/>
            <person name="Rosenstiel P."/>
            <person name="Leippe M."/>
            <person name="Dierking K."/>
            <person name="Kaleta C."/>
            <person name="Schulenburg H."/>
        </authorList>
    </citation>
    <scope>NUCLEOTIDE SEQUENCE [LARGE SCALE GENOMIC DNA]</scope>
    <source>
        <strain evidence="2 5">MYb25</strain>
        <strain evidence="3 4">MYb44</strain>
    </source>
</reference>
<evidence type="ECO:0000259" key="1">
    <source>
        <dbReference type="PROSITE" id="PS51186"/>
    </source>
</evidence>
<evidence type="ECO:0000313" key="4">
    <source>
        <dbReference type="Proteomes" id="UP000238325"/>
    </source>
</evidence>
<proteinExistence type="predicted"/>
<evidence type="ECO:0000313" key="5">
    <source>
        <dbReference type="Proteomes" id="UP000238534"/>
    </source>
</evidence>
<evidence type="ECO:0000313" key="2">
    <source>
        <dbReference type="EMBL" id="PRB82407.1"/>
    </source>
</evidence>
<evidence type="ECO:0000313" key="3">
    <source>
        <dbReference type="EMBL" id="PRB88782.1"/>
    </source>
</evidence>
<dbReference type="OrthoDB" id="9812988at2"/>
<dbReference type="SUPFAM" id="SSF55729">
    <property type="entry name" value="Acyl-CoA N-acyltransferases (Nat)"/>
    <property type="match status" value="1"/>
</dbReference>
<keyword evidence="4" id="KW-1185">Reference proteome</keyword>
<dbReference type="InterPro" id="IPR000182">
    <property type="entry name" value="GNAT_dom"/>
</dbReference>
<dbReference type="GO" id="GO:0016747">
    <property type="term" value="F:acyltransferase activity, transferring groups other than amino-acyl groups"/>
    <property type="evidence" value="ECO:0007669"/>
    <property type="project" value="InterPro"/>
</dbReference>
<feature type="domain" description="N-acetyltransferase" evidence="1">
    <location>
        <begin position="1"/>
        <end position="161"/>
    </location>
</feature>
<dbReference type="CDD" id="cd04301">
    <property type="entry name" value="NAT_SF"/>
    <property type="match status" value="1"/>
</dbReference>
<dbReference type="Proteomes" id="UP000238534">
    <property type="component" value="Unassembled WGS sequence"/>
</dbReference>
<dbReference type="PROSITE" id="PS51186">
    <property type="entry name" value="GNAT"/>
    <property type="match status" value="1"/>
</dbReference>
<dbReference type="InterPro" id="IPR016181">
    <property type="entry name" value="Acyl_CoA_acyltransferase"/>
</dbReference>